<reference evidence="2 3" key="1">
    <citation type="submission" date="2023-06" db="EMBL/GenBank/DDBJ databases">
        <authorList>
            <person name="Oyuntsetseg B."/>
            <person name="Kim S.B."/>
        </authorList>
    </citation>
    <scope>NUCLEOTIDE SEQUENCE [LARGE SCALE GENOMIC DNA]</scope>
    <source>
        <strain evidence="2 3">2-2</strain>
    </source>
</reference>
<dbReference type="Proteomes" id="UP001227101">
    <property type="component" value="Chromosome"/>
</dbReference>
<dbReference type="EMBL" id="CP127173">
    <property type="protein sequence ID" value="WIV57863.1"/>
    <property type="molecule type" value="Genomic_DNA"/>
</dbReference>
<evidence type="ECO:0000313" key="3">
    <source>
        <dbReference type="Proteomes" id="UP001227101"/>
    </source>
</evidence>
<keyword evidence="3" id="KW-1185">Reference proteome</keyword>
<feature type="domain" description="DUF397" evidence="1">
    <location>
        <begin position="39"/>
        <end position="82"/>
    </location>
</feature>
<gene>
    <name evidence="2" type="ORF">QP939_04040</name>
</gene>
<evidence type="ECO:0000313" key="2">
    <source>
        <dbReference type="EMBL" id="WIV57863.1"/>
    </source>
</evidence>
<proteinExistence type="predicted"/>
<accession>A0ABY8XQH7</accession>
<organism evidence="2 3">
    <name type="scientific">Amycolatopsis nalaikhensis</name>
    <dbReference type="NCBI Taxonomy" id="715472"/>
    <lineage>
        <taxon>Bacteria</taxon>
        <taxon>Bacillati</taxon>
        <taxon>Actinomycetota</taxon>
        <taxon>Actinomycetes</taxon>
        <taxon>Pseudonocardiales</taxon>
        <taxon>Pseudonocardiaceae</taxon>
        <taxon>Amycolatopsis</taxon>
    </lineage>
</organism>
<dbReference type="Pfam" id="PF04149">
    <property type="entry name" value="DUF397"/>
    <property type="match status" value="1"/>
</dbReference>
<evidence type="ECO:0000259" key="1">
    <source>
        <dbReference type="Pfam" id="PF04149"/>
    </source>
</evidence>
<dbReference type="InterPro" id="IPR007278">
    <property type="entry name" value="DUF397"/>
</dbReference>
<protein>
    <submittedName>
        <fullName evidence="2">DUF397 domain-containing protein</fullName>
    </submittedName>
</protein>
<sequence>MGLVEDSVPIYDDKAEVRAELDLTSAEWQRYDADRRRDRHVEVAFVKHADGVVYTVMRSSADPAGPVLVFTPAEWDAFTRGILAGEFDQEERPALDPGAD</sequence>
<name>A0ABY8XQH7_9PSEU</name>